<dbReference type="STRING" id="15368.A0A2K2D489"/>
<name>A0A2K2D489_BRADI</name>
<dbReference type="EMBL" id="CM000882">
    <property type="protein sequence ID" value="PNT69091.1"/>
    <property type="molecule type" value="Genomic_DNA"/>
</dbReference>
<evidence type="ECO:0000313" key="5">
    <source>
        <dbReference type="EnsemblPlants" id="PNT69090"/>
    </source>
</evidence>
<dbReference type="EMBL" id="CM000882">
    <property type="protein sequence ID" value="PNT69093.1"/>
    <property type="molecule type" value="Genomic_DNA"/>
</dbReference>
<dbReference type="Gramene" id="PNT69091">
    <property type="protein sequence ID" value="PNT69091"/>
    <property type="gene ID" value="BRADI_3g49061v3"/>
</dbReference>
<dbReference type="AlphaFoldDB" id="A0A2K2D489"/>
<keyword evidence="6" id="KW-1185">Reference proteome</keyword>
<dbReference type="OrthoDB" id="429626at2759"/>
<organism evidence="4">
    <name type="scientific">Brachypodium distachyon</name>
    <name type="common">Purple false brome</name>
    <name type="synonym">Trachynia distachya</name>
    <dbReference type="NCBI Taxonomy" id="15368"/>
    <lineage>
        <taxon>Eukaryota</taxon>
        <taxon>Viridiplantae</taxon>
        <taxon>Streptophyta</taxon>
        <taxon>Embryophyta</taxon>
        <taxon>Tracheophyta</taxon>
        <taxon>Spermatophyta</taxon>
        <taxon>Magnoliopsida</taxon>
        <taxon>Liliopsida</taxon>
        <taxon>Poales</taxon>
        <taxon>Poaceae</taxon>
        <taxon>BOP clade</taxon>
        <taxon>Pooideae</taxon>
        <taxon>Stipodae</taxon>
        <taxon>Brachypodieae</taxon>
        <taxon>Brachypodium</taxon>
    </lineage>
</organism>
<dbReference type="InterPro" id="IPR050105">
    <property type="entry name" value="MoCo_biosynth_MoaA/MoaC"/>
</dbReference>
<keyword evidence="2" id="KW-0501">Molybdenum cofactor biosynthesis</keyword>
<dbReference type="Gramene" id="PNT69090">
    <property type="protein sequence ID" value="PNT69090"/>
    <property type="gene ID" value="BRADI_3g49061v3"/>
</dbReference>
<dbReference type="EnsemblPlants" id="PNT69091">
    <property type="protein sequence ID" value="PNT69091"/>
    <property type="gene ID" value="BRADI_3g49061v3"/>
</dbReference>
<dbReference type="PANTHER" id="PTHR22960:SF0">
    <property type="entry name" value="MOLYBDENUM COFACTOR BIOSYNTHESIS PROTEIN 1"/>
    <property type="match status" value="1"/>
</dbReference>
<evidence type="ECO:0000256" key="2">
    <source>
        <dbReference type="ARBA" id="ARBA00023150"/>
    </source>
</evidence>
<dbReference type="EnsemblPlants" id="PNT69090">
    <property type="protein sequence ID" value="PNT69090"/>
    <property type="gene ID" value="BRADI_3g49061v3"/>
</dbReference>
<reference evidence="5" key="3">
    <citation type="submission" date="2018-08" db="UniProtKB">
        <authorList>
            <consortium name="EnsemblPlants"/>
        </authorList>
    </citation>
    <scope>IDENTIFICATION</scope>
    <source>
        <strain evidence="5">cv. Bd21</strain>
    </source>
</reference>
<dbReference type="EMBL" id="CM000882">
    <property type="protein sequence ID" value="PNT69090.1"/>
    <property type="molecule type" value="Genomic_DNA"/>
</dbReference>
<evidence type="ECO:0000313" key="4">
    <source>
        <dbReference type="EMBL" id="PNT69091.1"/>
    </source>
</evidence>
<dbReference type="Pfam" id="PF06463">
    <property type="entry name" value="Mob_synth_C"/>
    <property type="match status" value="1"/>
</dbReference>
<dbReference type="InterPro" id="IPR010505">
    <property type="entry name" value="MoaA_twitch"/>
</dbReference>
<dbReference type="InParanoid" id="A0A2K2D489"/>
<dbReference type="InterPro" id="IPR013785">
    <property type="entry name" value="Aldolase_TIM"/>
</dbReference>
<accession>A0A2K2D489</accession>
<reference evidence="4 5" key="1">
    <citation type="journal article" date="2010" name="Nature">
        <title>Genome sequencing and analysis of the model grass Brachypodium distachyon.</title>
        <authorList>
            <consortium name="International Brachypodium Initiative"/>
        </authorList>
    </citation>
    <scope>NUCLEOTIDE SEQUENCE [LARGE SCALE GENOMIC DNA]</scope>
    <source>
        <strain evidence="4 5">Bd21</strain>
    </source>
</reference>
<dbReference type="PANTHER" id="PTHR22960">
    <property type="entry name" value="MOLYBDOPTERIN COFACTOR SYNTHESIS PROTEIN A"/>
    <property type="match status" value="1"/>
</dbReference>
<dbReference type="GO" id="GO:0051539">
    <property type="term" value="F:4 iron, 4 sulfur cluster binding"/>
    <property type="evidence" value="ECO:0007669"/>
    <property type="project" value="UniProtKB-KW"/>
</dbReference>
<protein>
    <recommendedName>
        <fullName evidence="3">Molybdenum cofactor biosynthesis protein A-like twitch domain-containing protein</fullName>
    </recommendedName>
</protein>
<proteinExistence type="predicted"/>
<dbReference type="EnsemblPlants" id="PNT69093">
    <property type="protein sequence ID" value="PNT69093"/>
    <property type="gene ID" value="BRADI_3g49061v3"/>
</dbReference>
<feature type="domain" description="Molybdenum cofactor biosynthesis protein A-like twitch" evidence="3">
    <location>
        <begin position="21"/>
        <end position="104"/>
    </location>
</feature>
<evidence type="ECO:0000313" key="6">
    <source>
        <dbReference type="Proteomes" id="UP000008810"/>
    </source>
</evidence>
<dbReference type="InterPro" id="IPR058240">
    <property type="entry name" value="rSAM_sf"/>
</dbReference>
<dbReference type="Gene3D" id="3.20.20.70">
    <property type="entry name" value="Aldolase class I"/>
    <property type="match status" value="1"/>
</dbReference>
<dbReference type="GO" id="GO:0006777">
    <property type="term" value="P:Mo-molybdopterin cofactor biosynthetic process"/>
    <property type="evidence" value="ECO:0007669"/>
    <property type="project" value="UniProtKB-KW"/>
</dbReference>
<dbReference type="SUPFAM" id="SSF102114">
    <property type="entry name" value="Radical SAM enzymes"/>
    <property type="match status" value="1"/>
</dbReference>
<evidence type="ECO:0000259" key="3">
    <source>
        <dbReference type="Pfam" id="PF06463"/>
    </source>
</evidence>
<dbReference type="ExpressionAtlas" id="A0A2K2D489">
    <property type="expression patterns" value="baseline"/>
</dbReference>
<evidence type="ECO:0000256" key="1">
    <source>
        <dbReference type="ARBA" id="ARBA00005046"/>
    </source>
</evidence>
<dbReference type="Gramene" id="PNT69093">
    <property type="protein sequence ID" value="PNT69093"/>
    <property type="gene ID" value="BRADI_3g49061v3"/>
</dbReference>
<gene>
    <name evidence="4" type="ORF">BRADI_3g49061v3</name>
</gene>
<dbReference type="Proteomes" id="UP000008810">
    <property type="component" value="Chromosome 3"/>
</dbReference>
<sequence length="105" mass="12284">MRGMNKDEICDFVELTRHKPINVRFIKFMPFDGNVWNVKKLAPMQRCWIKCVNSLTAWRDFKTTLQTLHHVGTISFITSMTRHFCAGCNRLRLLSDGNFKVCLFG</sequence>
<comment type="pathway">
    <text evidence="1">Cofactor biosynthesis; molybdopterin biosynthesis.</text>
</comment>
<reference evidence="4" key="2">
    <citation type="submission" date="2017-06" db="EMBL/GenBank/DDBJ databases">
        <title>WGS assembly of Brachypodium distachyon.</title>
        <authorList>
            <consortium name="The International Brachypodium Initiative"/>
            <person name="Lucas S."/>
            <person name="Harmon-Smith M."/>
            <person name="Lail K."/>
            <person name="Tice H."/>
            <person name="Grimwood J."/>
            <person name="Bruce D."/>
            <person name="Barry K."/>
            <person name="Shu S."/>
            <person name="Lindquist E."/>
            <person name="Wang M."/>
            <person name="Pitluck S."/>
            <person name="Vogel J.P."/>
            <person name="Garvin D.F."/>
            <person name="Mockler T.C."/>
            <person name="Schmutz J."/>
            <person name="Rokhsar D."/>
            <person name="Bevan M.W."/>
        </authorList>
    </citation>
    <scope>NUCLEOTIDE SEQUENCE</scope>
    <source>
        <strain evidence="4">Bd21</strain>
    </source>
</reference>